<dbReference type="PROSITE" id="PS50801">
    <property type="entry name" value="STAS"/>
    <property type="match status" value="1"/>
</dbReference>
<dbReference type="EMBL" id="SSMQ01000107">
    <property type="protein sequence ID" value="TKC94629.1"/>
    <property type="molecule type" value="Genomic_DNA"/>
</dbReference>
<dbReference type="AlphaFoldDB" id="A0A4V5PK97"/>
<dbReference type="Gene3D" id="3.30.750.24">
    <property type="entry name" value="STAS domain"/>
    <property type="match status" value="1"/>
</dbReference>
<organism evidence="4 5">
    <name type="scientific">Polyangium fumosum</name>
    <dbReference type="NCBI Taxonomy" id="889272"/>
    <lineage>
        <taxon>Bacteria</taxon>
        <taxon>Pseudomonadati</taxon>
        <taxon>Myxococcota</taxon>
        <taxon>Polyangia</taxon>
        <taxon>Polyangiales</taxon>
        <taxon>Polyangiaceae</taxon>
        <taxon>Polyangium</taxon>
    </lineage>
</organism>
<dbReference type="PROSITE" id="PS50112">
    <property type="entry name" value="PAS"/>
    <property type="match status" value="1"/>
</dbReference>
<dbReference type="InterPro" id="IPR051932">
    <property type="entry name" value="Bact_StressResp_Reg"/>
</dbReference>
<feature type="domain" description="PAS" evidence="2">
    <location>
        <begin position="90"/>
        <end position="116"/>
    </location>
</feature>
<dbReference type="OrthoDB" id="5506858at2"/>
<dbReference type="InterPro" id="IPR002645">
    <property type="entry name" value="STAS_dom"/>
</dbReference>
<dbReference type="InterPro" id="IPR013655">
    <property type="entry name" value="PAS_fold_3"/>
</dbReference>
<dbReference type="CDD" id="cd07041">
    <property type="entry name" value="STAS_RsbR_RsbS_like"/>
    <property type="match status" value="1"/>
</dbReference>
<feature type="coiled-coil region" evidence="1">
    <location>
        <begin position="199"/>
        <end position="233"/>
    </location>
</feature>
<dbReference type="InterPro" id="IPR035965">
    <property type="entry name" value="PAS-like_dom_sf"/>
</dbReference>
<accession>A0A4V5PK97</accession>
<dbReference type="PANTHER" id="PTHR33745">
    <property type="entry name" value="RSBT ANTAGONIST PROTEIN RSBS-RELATED"/>
    <property type="match status" value="1"/>
</dbReference>
<feature type="domain" description="STAS" evidence="3">
    <location>
        <begin position="234"/>
        <end position="345"/>
    </location>
</feature>
<sequence>MFHAVKHAPPTTARVVCKNPVFRVARKYHPPLPTGTPWRPDEPLEECLMAPTRPVPLEEVSITNEVDLQKLAMDVSMEGLSILAGDTYWYMNRAHGMVLGYEPEELIGKTWRMLYDDAERTRIEREFFPILGEHGRWSGEVRGLHRAGHSVDLEISLTRLPANPLMPSGGLICTCRDIVARKQAEQILRRTLEDQIRTNEEREGAIRALEATQRELMEKIATIERQRSALRDMSVPILELWDGVLTLPIVGIIDSQRAADMTDRLLGRIGERRTRGVIIDLTGVDVVDTMTAAHIVKLSQAASLLGSFCVLTGIGPQVAQTLTLMGVDLGGLTTARSLRDGLRICLARIGRA</sequence>
<gene>
    <name evidence="4" type="ORF">E8A74_48145</name>
</gene>
<protein>
    <submittedName>
        <fullName evidence="4">STAS domain-containing protein</fullName>
    </submittedName>
</protein>
<dbReference type="InterPro" id="IPR000014">
    <property type="entry name" value="PAS"/>
</dbReference>
<dbReference type="SUPFAM" id="SSF52091">
    <property type="entry name" value="SpoIIaa-like"/>
    <property type="match status" value="1"/>
</dbReference>
<comment type="caution">
    <text evidence="4">The sequence shown here is derived from an EMBL/GenBank/DDBJ whole genome shotgun (WGS) entry which is preliminary data.</text>
</comment>
<dbReference type="PANTHER" id="PTHR33745:SF1">
    <property type="entry name" value="RSBT ANTAGONIST PROTEIN RSBS"/>
    <property type="match status" value="1"/>
</dbReference>
<keyword evidence="5" id="KW-1185">Reference proteome</keyword>
<dbReference type="Gene3D" id="3.30.450.20">
    <property type="entry name" value="PAS domain"/>
    <property type="match status" value="1"/>
</dbReference>
<evidence type="ECO:0000313" key="4">
    <source>
        <dbReference type="EMBL" id="TKC94629.1"/>
    </source>
</evidence>
<dbReference type="CDD" id="cd00130">
    <property type="entry name" value="PAS"/>
    <property type="match status" value="1"/>
</dbReference>
<dbReference type="Pfam" id="PF01740">
    <property type="entry name" value="STAS"/>
    <property type="match status" value="1"/>
</dbReference>
<dbReference type="Pfam" id="PF08447">
    <property type="entry name" value="PAS_3"/>
    <property type="match status" value="1"/>
</dbReference>
<dbReference type="NCBIfam" id="TIGR00229">
    <property type="entry name" value="sensory_box"/>
    <property type="match status" value="1"/>
</dbReference>
<dbReference type="SUPFAM" id="SSF55785">
    <property type="entry name" value="PYP-like sensor domain (PAS domain)"/>
    <property type="match status" value="1"/>
</dbReference>
<evidence type="ECO:0000256" key="1">
    <source>
        <dbReference type="SAM" id="Coils"/>
    </source>
</evidence>
<name>A0A4V5PK97_9BACT</name>
<reference evidence="4 5" key="1">
    <citation type="submission" date="2019-04" db="EMBL/GenBank/DDBJ databases">
        <authorList>
            <person name="Li Y."/>
            <person name="Wang J."/>
        </authorList>
    </citation>
    <scope>NUCLEOTIDE SEQUENCE [LARGE SCALE GENOMIC DNA]</scope>
    <source>
        <strain evidence="4 5">DSM 14668</strain>
    </source>
</reference>
<dbReference type="InterPro" id="IPR036513">
    <property type="entry name" value="STAS_dom_sf"/>
</dbReference>
<evidence type="ECO:0000259" key="2">
    <source>
        <dbReference type="PROSITE" id="PS50112"/>
    </source>
</evidence>
<evidence type="ECO:0000259" key="3">
    <source>
        <dbReference type="PROSITE" id="PS50801"/>
    </source>
</evidence>
<proteinExistence type="predicted"/>
<evidence type="ECO:0000313" key="5">
    <source>
        <dbReference type="Proteomes" id="UP000309215"/>
    </source>
</evidence>
<keyword evidence="1" id="KW-0175">Coiled coil</keyword>
<dbReference type="Proteomes" id="UP000309215">
    <property type="component" value="Unassembled WGS sequence"/>
</dbReference>